<dbReference type="Proteomes" id="UP000002586">
    <property type="component" value="Chromosome"/>
</dbReference>
<dbReference type="InterPro" id="IPR056203">
    <property type="entry name" value="Cds6_C"/>
</dbReference>
<reference evidence="6" key="1">
    <citation type="journal article" date="2009" name="Appl. Environ. Microbiol.">
        <title>Complete genome sequence of the chemolithoautotrophic marine magnetotactic coccus strain MC-1.</title>
        <authorList>
            <person name="Schubbe S."/>
            <person name="Williams T.J."/>
            <person name="Xie G."/>
            <person name="Kiss H.E."/>
            <person name="Brettin T.S."/>
            <person name="Martinez D."/>
            <person name="Ross C.A."/>
            <person name="Schuler D."/>
            <person name="Cox B.L."/>
            <person name="Nealson K.H."/>
            <person name="Bazylinski D.A."/>
        </authorList>
    </citation>
    <scope>NUCLEOTIDE SEQUENCE [LARGE SCALE GENOMIC DNA]</scope>
    <source>
        <strain evidence="6">ATCC BAA-1437 / JCM 17883 / MC-1</strain>
    </source>
</reference>
<proteinExistence type="predicted"/>
<protein>
    <submittedName>
        <fullName evidence="5">TPR repeat-containing protein</fullName>
    </submittedName>
</protein>
<feature type="compositionally biased region" description="Low complexity" evidence="2">
    <location>
        <begin position="439"/>
        <end position="465"/>
    </location>
</feature>
<dbReference type="RefSeq" id="WP_011714559.1">
    <property type="nucleotide sequence ID" value="NC_008576.1"/>
</dbReference>
<dbReference type="Pfam" id="PF24125">
    <property type="entry name" value="Cds6_C"/>
    <property type="match status" value="1"/>
</dbReference>
<gene>
    <name evidence="5" type="ordered locus">Mmc1_3004</name>
</gene>
<dbReference type="InterPro" id="IPR011990">
    <property type="entry name" value="TPR-like_helical_dom_sf"/>
</dbReference>
<reference evidence="5 6" key="2">
    <citation type="journal article" date="2012" name="Int. J. Syst. Evol. Microbiol.">
        <title>Magnetococcus marinus gen. nov., sp. nov., a marine, magnetotactic bacterium that represents a novel lineage (Magnetococcaceae fam. nov.; Magnetococcales ord. nov.) at the base of the Alphaproteobacteria.</title>
        <authorList>
            <person name="Bazylinski D.A."/>
            <person name="Williams T.J."/>
            <person name="Lefevre C.T."/>
            <person name="Berg R.J."/>
            <person name="Zhang C.L."/>
            <person name="Bowser S.S."/>
            <person name="Dean A.J."/>
            <person name="Beveridge T.J."/>
        </authorList>
    </citation>
    <scope>NUCLEOTIDE SEQUENCE [LARGE SCALE GENOMIC DNA]</scope>
    <source>
        <strain evidence="6">ATCC BAA-1437 / JCM 17883 / MC-1</strain>
    </source>
</reference>
<evidence type="ECO:0000256" key="3">
    <source>
        <dbReference type="SAM" id="SignalP"/>
    </source>
</evidence>
<dbReference type="SUPFAM" id="SSF48452">
    <property type="entry name" value="TPR-like"/>
    <property type="match status" value="1"/>
</dbReference>
<feature type="region of interest" description="Disordered" evidence="2">
    <location>
        <begin position="429"/>
        <end position="468"/>
    </location>
</feature>
<dbReference type="HOGENOM" id="CLU_037727_0_0_5"/>
<dbReference type="Gene3D" id="1.25.40.10">
    <property type="entry name" value="Tetratricopeptide repeat domain"/>
    <property type="match status" value="1"/>
</dbReference>
<keyword evidence="3" id="KW-0732">Signal</keyword>
<feature type="chain" id="PRO_5002627079" evidence="3">
    <location>
        <begin position="24"/>
        <end position="625"/>
    </location>
</feature>
<dbReference type="InterPro" id="IPR019734">
    <property type="entry name" value="TPR_rpt"/>
</dbReference>
<evidence type="ECO:0000313" key="5">
    <source>
        <dbReference type="EMBL" id="ABK45495.1"/>
    </source>
</evidence>
<feature type="repeat" description="TPR" evidence="1">
    <location>
        <begin position="94"/>
        <end position="127"/>
    </location>
</feature>
<dbReference type="AlphaFoldDB" id="A0LC02"/>
<evidence type="ECO:0000259" key="4">
    <source>
        <dbReference type="Pfam" id="PF24125"/>
    </source>
</evidence>
<sequence precursor="true">MRSLSKRLIVVILALLIPSLCLAEDLEAQLDAIHRLVDRQAYAEAQPKLEALVKKHPKNLDVRFLLAVTFAESNQHPKALELFEQLSKEFPRQPEPYNNLGVLYARQGMMDQSRAAFLNAVMSHPSYATAHRNLQAIYANMAARAYGQALEMEEVFDEQPDLAILKKTGSKVQVLVEQDQETLKKLASLQGELEVLRKIRDQAQQTLVRQQEAENRLKLESKQRKQSEEAQSEALKRATAAENELALKSQEIERLTAQYNSRLEKEQSSSATALADLAKQQQQSSQLQEQLAAQLRTLEQARLTSEQALARERANSKKSQEALAQEKHNLEQRLSQLNNQENDQQAVIAKLKSDLLASQQLVSQLQNQQNTSTQSMARLKQDLETEQQRYAKAQSAIENAKARQQQAMLAQEQLNARFAKLNTQIRQLEQSPLASSQSETATTVPAPTPAQTEPANAPEPAVAAPQDSPPKAIVAEPTPKAVQRPELMVSLKTTPVTSYILPDEAEVTVVEDWRDSVRSAVTRWTAAWSNKDISTYLAAYGDGFRPPKGLSLRNWQKQRVQRLTQPRFIQVTLDDVRVVSVHGGRAKVSFVQNYRADSYQDKVSKILLMERQNGQWKIVRELSDG</sequence>
<dbReference type="InterPro" id="IPR032710">
    <property type="entry name" value="NTF2-like_dom_sf"/>
</dbReference>
<keyword evidence="1" id="KW-0802">TPR repeat</keyword>
<evidence type="ECO:0000256" key="1">
    <source>
        <dbReference type="PROSITE-ProRule" id="PRU00339"/>
    </source>
</evidence>
<dbReference type="STRING" id="156889.Mmc1_3004"/>
<dbReference type="SUPFAM" id="SSF54427">
    <property type="entry name" value="NTF2-like"/>
    <property type="match status" value="1"/>
</dbReference>
<accession>A0LC02</accession>
<evidence type="ECO:0000313" key="6">
    <source>
        <dbReference type="Proteomes" id="UP000002586"/>
    </source>
</evidence>
<dbReference type="KEGG" id="mgm:Mmc1_3004"/>
<evidence type="ECO:0000256" key="2">
    <source>
        <dbReference type="SAM" id="MobiDB-lite"/>
    </source>
</evidence>
<dbReference type="OrthoDB" id="9816009at2"/>
<dbReference type="EMBL" id="CP000471">
    <property type="protein sequence ID" value="ABK45495.1"/>
    <property type="molecule type" value="Genomic_DNA"/>
</dbReference>
<dbReference type="SMART" id="SM00028">
    <property type="entry name" value="TPR"/>
    <property type="match status" value="2"/>
</dbReference>
<feature type="compositionally biased region" description="Polar residues" evidence="2">
    <location>
        <begin position="429"/>
        <end position="438"/>
    </location>
</feature>
<keyword evidence="6" id="KW-1185">Reference proteome</keyword>
<feature type="domain" description="Cds6 C-terminal" evidence="4">
    <location>
        <begin position="517"/>
        <end position="621"/>
    </location>
</feature>
<feature type="signal peptide" evidence="3">
    <location>
        <begin position="1"/>
        <end position="23"/>
    </location>
</feature>
<dbReference type="eggNOG" id="COG0457">
    <property type="taxonomic scope" value="Bacteria"/>
</dbReference>
<dbReference type="eggNOG" id="COG1196">
    <property type="taxonomic scope" value="Bacteria"/>
</dbReference>
<organism evidence="5 6">
    <name type="scientific">Magnetococcus marinus (strain ATCC BAA-1437 / JCM 17883 / MC-1)</name>
    <dbReference type="NCBI Taxonomy" id="156889"/>
    <lineage>
        <taxon>Bacteria</taxon>
        <taxon>Pseudomonadati</taxon>
        <taxon>Pseudomonadota</taxon>
        <taxon>Magnetococcia</taxon>
        <taxon>Magnetococcales</taxon>
        <taxon>Magnetococcaceae</taxon>
        <taxon>Magnetococcus</taxon>
    </lineage>
</organism>
<dbReference type="Pfam" id="PF14559">
    <property type="entry name" value="TPR_19"/>
    <property type="match status" value="1"/>
</dbReference>
<dbReference type="eggNOG" id="COG4319">
    <property type="taxonomic scope" value="Bacteria"/>
</dbReference>
<dbReference type="Gene3D" id="3.10.450.50">
    <property type="match status" value="1"/>
</dbReference>
<name>A0LC02_MAGMM</name>
<dbReference type="PROSITE" id="PS50005">
    <property type="entry name" value="TPR"/>
    <property type="match status" value="1"/>
</dbReference>